<keyword evidence="4" id="KW-1185">Reference proteome</keyword>
<dbReference type="GeneID" id="30922138"/>
<dbReference type="EMBL" id="AOLZ01000039">
    <property type="protein sequence ID" value="EMA32587.1"/>
    <property type="molecule type" value="Genomic_DNA"/>
</dbReference>
<evidence type="ECO:0008006" key="6">
    <source>
        <dbReference type="Google" id="ProtNLM"/>
    </source>
</evidence>
<organism evidence="3 4">
    <name type="scientific">Natronobacterium lacisalsi AJ5</name>
    <dbReference type="NCBI Taxonomy" id="358396"/>
    <lineage>
        <taxon>Archaea</taxon>
        <taxon>Methanobacteriati</taxon>
        <taxon>Methanobacteriota</taxon>
        <taxon>Stenosarchaea group</taxon>
        <taxon>Halobacteria</taxon>
        <taxon>Halobacteriales</taxon>
        <taxon>Natrialbaceae</taxon>
        <taxon>Natronobacterium</taxon>
    </lineage>
</organism>
<sequence length="250" mass="26746">MTAATVDDLLTRDLRDDRTALVDATGKPFDYHWLCTSSWKAGNFLRHAGVREGVTVGVVGDGPLALLAFFGTTLLEGRTRFDPPTDLAADDRFQALVAPVDDLESGRYDLPRGAQRVGYGDKPEEPDVHNFDAGLWSENPSFPPLSIDPDTDLLTDGNRTITHAPALETARAVVEEHGLERGDRVVVREPVSDPRVVVAGVLAPLLAEGVIVLDSDVAADEGTDGRGEYAVSSGRVPEPNAIPLSDVSVP</sequence>
<dbReference type="eggNOG" id="arCOG04770">
    <property type="taxonomic scope" value="Archaea"/>
</dbReference>
<accession>M0LG49</accession>
<reference evidence="3 4" key="2">
    <citation type="journal article" date="2014" name="PLoS Genet.">
        <title>Phylogenetically driven sequencing of extremely halophilic archaea reveals strategies for static and dynamic osmo-response.</title>
        <authorList>
            <person name="Becker E.A."/>
            <person name="Seitzer P.M."/>
            <person name="Tritt A."/>
            <person name="Larsen D."/>
            <person name="Krusor M."/>
            <person name="Yao A.I."/>
            <person name="Wu D."/>
            <person name="Madern D."/>
            <person name="Eisen J.A."/>
            <person name="Darling A.E."/>
            <person name="Facciotti M.T."/>
        </authorList>
    </citation>
    <scope>NUCLEOTIDE SEQUENCE [LARGE SCALE GENOMIC DNA]</scope>
    <source>
        <strain evidence="3 4">AJ5</strain>
    </source>
</reference>
<evidence type="ECO:0000313" key="4">
    <source>
        <dbReference type="Proteomes" id="UP000011555"/>
    </source>
</evidence>
<evidence type="ECO:0000313" key="2">
    <source>
        <dbReference type="EMBL" id="APW98716.1"/>
    </source>
</evidence>
<dbReference type="Proteomes" id="UP000011555">
    <property type="component" value="Unassembled WGS sequence"/>
</dbReference>
<dbReference type="EMBL" id="CP019285">
    <property type="protein sequence ID" value="APW98716.1"/>
    <property type="molecule type" value="Genomic_DNA"/>
</dbReference>
<dbReference type="RefSeq" id="WP_007141864.1">
    <property type="nucleotide sequence ID" value="NZ_AOLZ01000039.1"/>
</dbReference>
<dbReference type="KEGG" id="hlc:CHINAEXTREME13400"/>
<evidence type="ECO:0000313" key="5">
    <source>
        <dbReference type="Proteomes" id="UP000186547"/>
    </source>
</evidence>
<reference evidence="2" key="3">
    <citation type="submission" date="2017-01" db="EMBL/GenBank/DDBJ databases">
        <authorList>
            <person name="Mah S.A."/>
            <person name="Swanson W.J."/>
            <person name="Moy G.W."/>
            <person name="Vacquier V.D."/>
        </authorList>
    </citation>
    <scope>NUCLEOTIDE SEQUENCE</scope>
    <source>
        <strain evidence="2">AJ5</strain>
    </source>
</reference>
<feature type="region of interest" description="Disordered" evidence="1">
    <location>
        <begin position="221"/>
        <end position="250"/>
    </location>
</feature>
<dbReference type="AlphaFoldDB" id="M0LG49"/>
<dbReference type="SUPFAM" id="SSF56801">
    <property type="entry name" value="Acetyl-CoA synthetase-like"/>
    <property type="match status" value="1"/>
</dbReference>
<protein>
    <recommendedName>
        <fullName evidence="6">Acetyl-CoA synthetase</fullName>
    </recommendedName>
</protein>
<dbReference type="Proteomes" id="UP000186547">
    <property type="component" value="Chromosome"/>
</dbReference>
<gene>
    <name evidence="3" type="ORF">C445_10737</name>
    <name evidence="2" type="ORF">CHINAEXTREME_13400</name>
</gene>
<evidence type="ECO:0000256" key="1">
    <source>
        <dbReference type="SAM" id="MobiDB-lite"/>
    </source>
</evidence>
<proteinExistence type="predicted"/>
<dbReference type="STRING" id="358396.CHINAEXTREME_13400"/>
<dbReference type="PATRIC" id="fig|358396.7.peg.2178"/>
<reference evidence="2 5" key="1">
    <citation type="journal article" date="2011" name="J. Bacteriol.">
        <title>Genome sequence of Halobiforma lacisalsi AJ5, an extremely halophilic archaeon which harbors a bop gene.</title>
        <authorList>
            <person name="Jiang X."/>
            <person name="Wang S."/>
            <person name="Cheng H."/>
            <person name="Huo Y."/>
            <person name="Zhang X."/>
            <person name="Zhu X."/>
            <person name="Han X."/>
            <person name="Ni P."/>
            <person name="Wu M."/>
        </authorList>
    </citation>
    <scope>NUCLEOTIDE SEQUENCE [LARGE SCALE GENOMIC DNA]</scope>
    <source>
        <strain evidence="2 5">AJ5</strain>
    </source>
</reference>
<evidence type="ECO:0000313" key="3">
    <source>
        <dbReference type="EMBL" id="EMA32587.1"/>
    </source>
</evidence>
<name>M0LG49_NATLA</name>